<dbReference type="InterPro" id="IPR017938">
    <property type="entry name" value="Riboflavin_synthase-like_b-brl"/>
</dbReference>
<sequence>MVLQVTNSPFNEEQVELLNRLLPGLNDAQRVWLSGYLTAMLGTAAVEAAPIATAAASQTVTVSTAASAIPTTSEPSSEVQVVAPVSKEVTVLYGSQTGNAKGLAQQLSRRLEGEGFQVATVSMGDLKPNQLKKIERLLLLVSTHGEGEPPDAAISFYEFLHSKRAPRLDGLEFSVLALGDTSYEFFCQTGKDFDQRLEELGGKRIAERADCDVDFDEAATEWMNQVLAALNAGLGAGSDTTVHANMSQVTGDQASGNSSAYSRTNPFKAEILENLNLNGRGSERETRHIELSLEGSGLQYQPGDCLAIYPENHPQLVQDILEAMGWSGEEFVTINKNGEQKPLRDALLTHYEITVLTKPLLIQVAALTGNAQLQELVQPGHEAELKSYLNGRDLLDLIQDFSLLGYAAQEITSILRKIPPRQYSISSSPTAYPDEVHITVRTVSYESYGRARYGVCSTQLAQRAEVGDYLPVYIQQNDHFRLPDNPDTPIIMIGPGTGVAPFRAFLGEREETGATGKSWLFYGDQHFTTDFLYQIEWQRWLKDGVLTRMEVAFSRDTAEKVYVQHRMLEHSREVYEWLEEGAVIYVCGDEKRMAHGVHATLLQIIEREGGLNAEQAVEYLARLQQGKRYLRDIY</sequence>
<dbReference type="SUPFAM" id="SSF52343">
    <property type="entry name" value="Ferredoxin reductase-like, C-terminal NADP-linked domain"/>
    <property type="match status" value="1"/>
</dbReference>
<dbReference type="Gene3D" id="3.40.50.80">
    <property type="entry name" value="Nucleotide-binding domain of ferredoxin-NADP reductase (FNR) module"/>
    <property type="match status" value="1"/>
</dbReference>
<keyword evidence="8" id="KW-0521">NADP</keyword>
<dbReference type="Pfam" id="PF00175">
    <property type="entry name" value="NAD_binding_1"/>
    <property type="match status" value="1"/>
</dbReference>
<keyword evidence="9" id="KW-0249">Electron transport</keyword>
<dbReference type="InterPro" id="IPR001094">
    <property type="entry name" value="Flavdoxin-like"/>
</dbReference>
<dbReference type="PRINTS" id="PR00369">
    <property type="entry name" value="FLAVODOXIN"/>
</dbReference>
<dbReference type="Gene3D" id="1.20.990.10">
    <property type="entry name" value="NADPH-cytochrome p450 Reductase, Chain A, domain 3"/>
    <property type="match status" value="1"/>
</dbReference>
<dbReference type="InterPro" id="IPR010199">
    <property type="entry name" value="CysJ"/>
</dbReference>
<evidence type="ECO:0000256" key="7">
    <source>
        <dbReference type="ARBA" id="ARBA00022827"/>
    </source>
</evidence>
<dbReference type="SUPFAM" id="SSF52218">
    <property type="entry name" value="Flavoproteins"/>
    <property type="match status" value="1"/>
</dbReference>
<evidence type="ECO:0000259" key="13">
    <source>
        <dbReference type="PROSITE" id="PS51384"/>
    </source>
</evidence>
<dbReference type="InterPro" id="IPR039261">
    <property type="entry name" value="FNR_nucleotide-bd"/>
</dbReference>
<gene>
    <name evidence="14" type="primary">cysJ</name>
    <name evidence="14" type="ORF">GCM10010913_20320</name>
</gene>
<evidence type="ECO:0000313" key="14">
    <source>
        <dbReference type="EMBL" id="GGF98451.1"/>
    </source>
</evidence>
<keyword evidence="10" id="KW-0560">Oxidoreductase</keyword>
<organism evidence="14 15">
    <name type="scientific">Paenibacillus aceti</name>
    <dbReference type="NCBI Taxonomy" id="1820010"/>
    <lineage>
        <taxon>Bacteria</taxon>
        <taxon>Bacillati</taxon>
        <taxon>Bacillota</taxon>
        <taxon>Bacilli</taxon>
        <taxon>Bacillales</taxon>
        <taxon>Paenibacillaceae</taxon>
        <taxon>Paenibacillus</taxon>
    </lineage>
</organism>
<evidence type="ECO:0000259" key="12">
    <source>
        <dbReference type="PROSITE" id="PS50902"/>
    </source>
</evidence>
<accession>A0ABQ1VTU8</accession>
<keyword evidence="6" id="KW-0288">FMN</keyword>
<comment type="cofactor">
    <cofactor evidence="1">
        <name>FMN</name>
        <dbReference type="ChEBI" id="CHEBI:58210"/>
    </cofactor>
</comment>
<keyword evidence="4" id="KW-0028">Amino-acid biosynthesis</keyword>
<evidence type="ECO:0000256" key="5">
    <source>
        <dbReference type="ARBA" id="ARBA00022630"/>
    </source>
</evidence>
<reference evidence="15" key="1">
    <citation type="journal article" date="2019" name="Int. J. Syst. Evol. Microbiol.">
        <title>The Global Catalogue of Microorganisms (GCM) 10K type strain sequencing project: providing services to taxonomists for standard genome sequencing and annotation.</title>
        <authorList>
            <consortium name="The Broad Institute Genomics Platform"/>
            <consortium name="The Broad Institute Genome Sequencing Center for Infectious Disease"/>
            <person name="Wu L."/>
            <person name="Ma J."/>
        </authorList>
    </citation>
    <scope>NUCLEOTIDE SEQUENCE [LARGE SCALE GENOMIC DNA]</scope>
    <source>
        <strain evidence="15">CGMCC 1.15420</strain>
    </source>
</reference>
<dbReference type="InterPro" id="IPR029039">
    <property type="entry name" value="Flavoprotein-like_sf"/>
</dbReference>
<dbReference type="NCBIfam" id="TIGR01931">
    <property type="entry name" value="cysJ"/>
    <property type="match status" value="1"/>
</dbReference>
<evidence type="ECO:0000256" key="8">
    <source>
        <dbReference type="ARBA" id="ARBA00022857"/>
    </source>
</evidence>
<dbReference type="InterPro" id="IPR001709">
    <property type="entry name" value="Flavoprot_Pyr_Nucl_cyt_Rdtase"/>
</dbReference>
<dbReference type="SUPFAM" id="SSF63380">
    <property type="entry name" value="Riboflavin synthase domain-like"/>
    <property type="match status" value="1"/>
</dbReference>
<dbReference type="CDD" id="cd06199">
    <property type="entry name" value="SiR"/>
    <property type="match status" value="1"/>
</dbReference>
<dbReference type="RefSeq" id="WP_120461774.1">
    <property type="nucleotide sequence ID" value="NZ_BMIW01000012.1"/>
</dbReference>
<feature type="domain" description="FAD-binding FR-type" evidence="13">
    <location>
        <begin position="264"/>
        <end position="483"/>
    </location>
</feature>
<keyword evidence="5" id="KW-0285">Flavoprotein</keyword>
<dbReference type="Proteomes" id="UP000608420">
    <property type="component" value="Unassembled WGS sequence"/>
</dbReference>
<evidence type="ECO:0000256" key="6">
    <source>
        <dbReference type="ARBA" id="ARBA00022643"/>
    </source>
</evidence>
<evidence type="ECO:0000256" key="3">
    <source>
        <dbReference type="ARBA" id="ARBA00022448"/>
    </source>
</evidence>
<dbReference type="Pfam" id="PF00258">
    <property type="entry name" value="Flavodoxin_1"/>
    <property type="match status" value="1"/>
</dbReference>
<dbReference type="InterPro" id="IPR017927">
    <property type="entry name" value="FAD-bd_FR_type"/>
</dbReference>
<dbReference type="InterPro" id="IPR001433">
    <property type="entry name" value="OxRdtase_FAD/NAD-bd"/>
</dbReference>
<dbReference type="InterPro" id="IPR023173">
    <property type="entry name" value="NADPH_Cyt_P450_Rdtase_alpha"/>
</dbReference>
<evidence type="ECO:0000256" key="9">
    <source>
        <dbReference type="ARBA" id="ARBA00022982"/>
    </source>
</evidence>
<name>A0ABQ1VTU8_9BACL</name>
<dbReference type="EMBL" id="BMIW01000012">
    <property type="protein sequence ID" value="GGF98451.1"/>
    <property type="molecule type" value="Genomic_DNA"/>
</dbReference>
<dbReference type="PROSITE" id="PS50902">
    <property type="entry name" value="FLAVODOXIN_LIKE"/>
    <property type="match status" value="1"/>
</dbReference>
<comment type="cofactor">
    <cofactor evidence="2">
        <name>FAD</name>
        <dbReference type="ChEBI" id="CHEBI:57692"/>
    </cofactor>
</comment>
<evidence type="ECO:0000256" key="4">
    <source>
        <dbReference type="ARBA" id="ARBA00022605"/>
    </source>
</evidence>
<keyword evidence="3" id="KW-0813">Transport</keyword>
<protein>
    <submittedName>
        <fullName evidence="14">Sulfite reductase [NADPH] flavoprotein alpha-component</fullName>
    </submittedName>
</protein>
<dbReference type="InterPro" id="IPR003097">
    <property type="entry name" value="CysJ-like_FAD-binding"/>
</dbReference>
<dbReference type="PIRSF" id="PIRSF000207">
    <property type="entry name" value="SiR-FP_CysJ"/>
    <property type="match status" value="1"/>
</dbReference>
<keyword evidence="15" id="KW-1185">Reference proteome</keyword>
<keyword evidence="7" id="KW-0274">FAD</keyword>
<dbReference type="Gene3D" id="2.40.30.10">
    <property type="entry name" value="Translation factors"/>
    <property type="match status" value="1"/>
</dbReference>
<dbReference type="Pfam" id="PF00667">
    <property type="entry name" value="FAD_binding_1"/>
    <property type="match status" value="1"/>
</dbReference>
<evidence type="ECO:0000256" key="1">
    <source>
        <dbReference type="ARBA" id="ARBA00001917"/>
    </source>
</evidence>
<dbReference type="PANTHER" id="PTHR19384:SF128">
    <property type="entry name" value="NADPH OXIDOREDUCTASE A"/>
    <property type="match status" value="1"/>
</dbReference>
<evidence type="ECO:0000256" key="2">
    <source>
        <dbReference type="ARBA" id="ARBA00001974"/>
    </source>
</evidence>
<dbReference type="PRINTS" id="PR00371">
    <property type="entry name" value="FPNCR"/>
</dbReference>
<dbReference type="PANTHER" id="PTHR19384">
    <property type="entry name" value="NITRIC OXIDE SYNTHASE-RELATED"/>
    <property type="match status" value="1"/>
</dbReference>
<evidence type="ECO:0000256" key="10">
    <source>
        <dbReference type="ARBA" id="ARBA00023002"/>
    </source>
</evidence>
<comment type="caution">
    <text evidence="14">The sequence shown here is derived from an EMBL/GenBank/DDBJ whole genome shotgun (WGS) entry which is preliminary data.</text>
</comment>
<proteinExistence type="predicted"/>
<dbReference type="InterPro" id="IPR008254">
    <property type="entry name" value="Flavodoxin/NO_synth"/>
</dbReference>
<dbReference type="PROSITE" id="PS51384">
    <property type="entry name" value="FAD_FR"/>
    <property type="match status" value="1"/>
</dbReference>
<keyword evidence="11" id="KW-0198">Cysteine biosynthesis</keyword>
<feature type="domain" description="Flavodoxin-like" evidence="12">
    <location>
        <begin position="89"/>
        <end position="227"/>
    </location>
</feature>
<dbReference type="Gene3D" id="3.40.50.360">
    <property type="match status" value="1"/>
</dbReference>
<evidence type="ECO:0000313" key="15">
    <source>
        <dbReference type="Proteomes" id="UP000608420"/>
    </source>
</evidence>
<evidence type="ECO:0000256" key="11">
    <source>
        <dbReference type="ARBA" id="ARBA00023192"/>
    </source>
</evidence>